<name>A0A411WH01_9GAMM</name>
<dbReference type="Gene3D" id="3.30.420.10">
    <property type="entry name" value="Ribonuclease H-like superfamily/Ribonuclease H"/>
    <property type="match status" value="1"/>
</dbReference>
<feature type="domain" description="HTH Mu-type" evidence="2">
    <location>
        <begin position="1"/>
        <end position="68"/>
    </location>
</feature>
<organism evidence="3 4">
    <name type="scientific">Limnobaculum zhutongyuii</name>
    <dbReference type="NCBI Taxonomy" id="2498113"/>
    <lineage>
        <taxon>Bacteria</taxon>
        <taxon>Pseudomonadati</taxon>
        <taxon>Pseudomonadota</taxon>
        <taxon>Gammaproteobacteria</taxon>
        <taxon>Enterobacterales</taxon>
        <taxon>Budviciaceae</taxon>
        <taxon>Limnobaculum</taxon>
    </lineage>
</organism>
<dbReference type="Gene3D" id="2.30.30.130">
    <property type="entry name" value="Transposase, Mu, C-terminal"/>
    <property type="match status" value="1"/>
</dbReference>
<dbReference type="PROSITE" id="PS50994">
    <property type="entry name" value="INTEGRASE"/>
    <property type="match status" value="1"/>
</dbReference>
<dbReference type="InterPro" id="IPR009061">
    <property type="entry name" value="DNA-bd_dom_put_sf"/>
</dbReference>
<dbReference type="KEGG" id="prag:EKN56_03165"/>
<reference evidence="3 4" key="1">
    <citation type="submission" date="2019-03" db="EMBL/GenBank/DDBJ databases">
        <title>Pragia sp. nov. isolated from the gut tract of Carduelis flavirostris.</title>
        <authorList>
            <person name="Ge Y."/>
        </authorList>
    </citation>
    <scope>NUCLEOTIDE SEQUENCE [LARGE SCALE GENOMIC DNA]</scope>
    <source>
        <strain evidence="3 4">CF-458</strain>
    </source>
</reference>
<dbReference type="Gene3D" id="1.10.10.10">
    <property type="entry name" value="Winged helix-like DNA-binding domain superfamily/Winged helix DNA-binding domain"/>
    <property type="match status" value="1"/>
</dbReference>
<feature type="domain" description="Integrase catalytic" evidence="1">
    <location>
        <begin position="295"/>
        <end position="472"/>
    </location>
</feature>
<dbReference type="InterPro" id="IPR003314">
    <property type="entry name" value="Mu-type_HTH"/>
</dbReference>
<dbReference type="GO" id="GO:0003677">
    <property type="term" value="F:DNA binding"/>
    <property type="evidence" value="ECO:0007669"/>
    <property type="project" value="InterPro"/>
</dbReference>
<dbReference type="InterPro" id="IPR036397">
    <property type="entry name" value="RNaseH_sf"/>
</dbReference>
<dbReference type="InterPro" id="IPR009004">
    <property type="entry name" value="Transposase_Mu_C"/>
</dbReference>
<protein>
    <submittedName>
        <fullName evidence="3">Transposase</fullName>
    </submittedName>
</protein>
<dbReference type="InterPro" id="IPR036388">
    <property type="entry name" value="WH-like_DNA-bd_sf"/>
</dbReference>
<dbReference type="SUPFAM" id="SSF53098">
    <property type="entry name" value="Ribonuclease H-like"/>
    <property type="match status" value="1"/>
</dbReference>
<dbReference type="Pfam" id="PF09299">
    <property type="entry name" value="Mu-transpos_C"/>
    <property type="match status" value="1"/>
</dbReference>
<evidence type="ECO:0000313" key="4">
    <source>
        <dbReference type="Proteomes" id="UP000293154"/>
    </source>
</evidence>
<dbReference type="SUPFAM" id="SSF50610">
    <property type="entry name" value="mu transposase, C-terminal domain"/>
    <property type="match status" value="1"/>
</dbReference>
<evidence type="ECO:0000259" key="2">
    <source>
        <dbReference type="PROSITE" id="PS51702"/>
    </source>
</evidence>
<evidence type="ECO:0000259" key="1">
    <source>
        <dbReference type="PROSITE" id="PS50994"/>
    </source>
</evidence>
<dbReference type="RefSeq" id="WP_130590484.1">
    <property type="nucleotide sequence ID" value="NZ_CP034752.1"/>
</dbReference>
<dbReference type="InterPro" id="IPR012337">
    <property type="entry name" value="RNaseH-like_sf"/>
</dbReference>
<dbReference type="AlphaFoldDB" id="A0A411WH01"/>
<dbReference type="SUPFAM" id="SSF46955">
    <property type="entry name" value="Putative DNA-binding domain"/>
    <property type="match status" value="1"/>
</dbReference>
<dbReference type="PROSITE" id="PS51702">
    <property type="entry name" value="HTH_MU"/>
    <property type="match status" value="1"/>
</dbReference>
<proteinExistence type="predicted"/>
<evidence type="ECO:0000313" key="3">
    <source>
        <dbReference type="EMBL" id="QBH95493.1"/>
    </source>
</evidence>
<accession>A0A411WH01</accession>
<dbReference type="GO" id="GO:0015074">
    <property type="term" value="P:DNA integration"/>
    <property type="evidence" value="ECO:0007669"/>
    <property type="project" value="InterPro"/>
</dbReference>
<dbReference type="InterPro" id="IPR015378">
    <property type="entry name" value="Transposase-like_Mu_C"/>
</dbReference>
<gene>
    <name evidence="3" type="ORF">EKN56_03165</name>
</gene>
<keyword evidence="4" id="KW-1185">Reference proteome</keyword>
<dbReference type="Proteomes" id="UP000293154">
    <property type="component" value="Chromosome"/>
</dbReference>
<sequence>MWITVADLVGCKGLPSTERGCRKLLDKVALNMPDIRRKKAGSKAFEYDVSYLPSNIQSLIEPHLLKHVITSRAPQRNVAKLDTKKTSNSSTLDLMRQCPSLLENKINELTDNQRQIADARMSLAIEVLRIEEQASTSRIRAIRFIIEQAKAAALPERLMLAVNRANARKGSTRVIGERSLNQWVVDYLRGKDAAERLALLAPGHHKAKKAVEISWLPMFLAIYRQPNGISIAEAYRQFCDEWATVYEGQPAMLNVVPSLDAVHRALAKLPKITRMKGRVTGAALRAIQTYVKRDWSQLTVNDVWIGDGHGLKMKVAHPEHGQPFIPEITLIMDGVSRFVVGWSISLSENTIAVADALRHGMSRNGLPLFYYSDNGGGEKNHLFDADITGILPRLGVGHETGIPGNPQGRGIIERAHQTILFRIARQFATFHGSSADRDSVRITSRQIVSAVNARNQDKELSTTQRNALAKLPSWNQLIDAIEDGVEWYNSQHEHSELPKRNGRHMTPASYRAELLEKNELHYLSELELRDMFMPQVVRVAQRGWLSVFNNEYFAEELINVDGERVSVAFDIHSADRVIVRKLDGTFVCEAVFNGNKRAAFPVAFVEKARAERTKRRLNLVEKKAEEIKAELRPVIGIENKDFSSLLSGEFQHVSENPEPIFMFESEREEYRAKQLKTAR</sequence>
<dbReference type="EMBL" id="CP034752">
    <property type="protein sequence ID" value="QBH95493.1"/>
    <property type="molecule type" value="Genomic_DNA"/>
</dbReference>
<dbReference type="InterPro" id="IPR001584">
    <property type="entry name" value="Integrase_cat-core"/>
</dbReference>
<dbReference type="OrthoDB" id="5676324at2"/>